<evidence type="ECO:0000259" key="5">
    <source>
        <dbReference type="PROSITE" id="PS51123"/>
    </source>
</evidence>
<dbReference type="PROSITE" id="PS51123">
    <property type="entry name" value="OMPA_2"/>
    <property type="match status" value="1"/>
</dbReference>
<dbReference type="InterPro" id="IPR006664">
    <property type="entry name" value="OMP_bac"/>
</dbReference>
<proteinExistence type="predicted"/>
<dbReference type="Proteomes" id="UP000186953">
    <property type="component" value="Unassembled WGS sequence"/>
</dbReference>
<dbReference type="Gene3D" id="3.30.1330.60">
    <property type="entry name" value="OmpA-like domain"/>
    <property type="match status" value="1"/>
</dbReference>
<evidence type="ECO:0000313" key="7">
    <source>
        <dbReference type="Proteomes" id="UP000186953"/>
    </source>
</evidence>
<keyword evidence="2 4" id="KW-0472">Membrane</keyword>
<evidence type="ECO:0000256" key="3">
    <source>
        <dbReference type="ARBA" id="ARBA00023237"/>
    </source>
</evidence>
<feature type="domain" description="OmpA-like" evidence="5">
    <location>
        <begin position="251"/>
        <end position="368"/>
    </location>
</feature>
<dbReference type="InterPro" id="IPR050330">
    <property type="entry name" value="Bact_OuterMem_StrucFunc"/>
</dbReference>
<dbReference type="EMBL" id="FTMA01000001">
    <property type="protein sequence ID" value="SIQ33644.1"/>
    <property type="molecule type" value="Genomic_DNA"/>
</dbReference>
<dbReference type="OrthoDB" id="9782229at2"/>
<organism evidence="6 7">
    <name type="scientific">Maribacter ulvicola</name>
    <dbReference type="NCBI Taxonomy" id="228959"/>
    <lineage>
        <taxon>Bacteria</taxon>
        <taxon>Pseudomonadati</taxon>
        <taxon>Bacteroidota</taxon>
        <taxon>Flavobacteriia</taxon>
        <taxon>Flavobacteriales</taxon>
        <taxon>Flavobacteriaceae</taxon>
        <taxon>Maribacter</taxon>
    </lineage>
</organism>
<dbReference type="SUPFAM" id="SSF103088">
    <property type="entry name" value="OmpA-like"/>
    <property type="match status" value="1"/>
</dbReference>
<protein>
    <submittedName>
        <fullName evidence="6">OmpA family protein</fullName>
    </submittedName>
</protein>
<dbReference type="RefSeq" id="WP_084181998.1">
    <property type="nucleotide sequence ID" value="NZ_FTMA01000001.1"/>
</dbReference>
<dbReference type="GO" id="GO:0009279">
    <property type="term" value="C:cell outer membrane"/>
    <property type="evidence" value="ECO:0007669"/>
    <property type="project" value="UniProtKB-SubCell"/>
</dbReference>
<evidence type="ECO:0000313" key="6">
    <source>
        <dbReference type="EMBL" id="SIQ33644.1"/>
    </source>
</evidence>
<comment type="subcellular location">
    <subcellularLocation>
        <location evidence="1">Cell outer membrane</location>
    </subcellularLocation>
</comment>
<name>A0A1N6RXN6_9FLAO</name>
<evidence type="ECO:0000256" key="2">
    <source>
        <dbReference type="ARBA" id="ARBA00023136"/>
    </source>
</evidence>
<keyword evidence="7" id="KW-1185">Reference proteome</keyword>
<dbReference type="STRING" id="228959.SAMN05421797_1011436"/>
<evidence type="ECO:0000256" key="1">
    <source>
        <dbReference type="ARBA" id="ARBA00004442"/>
    </source>
</evidence>
<gene>
    <name evidence="6" type="ORF">SAMN05421797_1011436</name>
</gene>
<dbReference type="Gene3D" id="2.60.120.260">
    <property type="entry name" value="Galactose-binding domain-like"/>
    <property type="match status" value="1"/>
</dbReference>
<dbReference type="PROSITE" id="PS01068">
    <property type="entry name" value="OMPA_1"/>
    <property type="match status" value="1"/>
</dbReference>
<dbReference type="PANTHER" id="PTHR30329">
    <property type="entry name" value="STATOR ELEMENT OF FLAGELLAR MOTOR COMPLEX"/>
    <property type="match status" value="1"/>
</dbReference>
<reference evidence="7" key="1">
    <citation type="submission" date="2017-01" db="EMBL/GenBank/DDBJ databases">
        <authorList>
            <person name="Varghese N."/>
            <person name="Submissions S."/>
        </authorList>
    </citation>
    <scope>NUCLEOTIDE SEQUENCE [LARGE SCALE GENOMIC DNA]</scope>
    <source>
        <strain evidence="7">DSM 15366</strain>
    </source>
</reference>
<dbReference type="Pfam" id="PF00691">
    <property type="entry name" value="OmpA"/>
    <property type="match status" value="1"/>
</dbReference>
<dbReference type="CDD" id="cd07185">
    <property type="entry name" value="OmpA_C-like"/>
    <property type="match status" value="1"/>
</dbReference>
<sequence>MFTKILHFGTITTLMICVCFYGFGQNLVLNPSFENYRQCPVTLGNLDKDVIDWNMPTLGSTDYFNGCSTVMGTPENFNGKQSANFGVGYVGFYMYAPNDYREYIQGELSTTLQKGEHYVVSFYVSLAERSDFAMKEFGIRFTEYPVEVKTSKVLSGLHFSKLLGNTSAVLEISYSNYYSDEIKWVKLTTEFEATGTENYMIIGNFKNNKRTQKYQTKRKITKGSYYYLDMVSVRIVKSKLQNTAVIQKKEYALDSIHVFKNVYFNTNKADIRGNHQQEMELLLSYLTINPAIEIQILGHTDDVGSNPFNQKLSERRAKEVVRYLTKNGIQKNRISSQGFGSSKPIATNNTEAGRFLNRRVEFVLSKPD</sequence>
<evidence type="ECO:0000256" key="4">
    <source>
        <dbReference type="PROSITE-ProRule" id="PRU00473"/>
    </source>
</evidence>
<dbReference type="PANTHER" id="PTHR30329:SF21">
    <property type="entry name" value="LIPOPROTEIN YIAD-RELATED"/>
    <property type="match status" value="1"/>
</dbReference>
<dbReference type="InterPro" id="IPR006690">
    <property type="entry name" value="OMPA-like_CS"/>
</dbReference>
<dbReference type="InterPro" id="IPR006665">
    <property type="entry name" value="OmpA-like"/>
</dbReference>
<dbReference type="AlphaFoldDB" id="A0A1N6RXN6"/>
<keyword evidence="3" id="KW-0998">Cell outer membrane</keyword>
<dbReference type="PRINTS" id="PR01021">
    <property type="entry name" value="OMPADOMAIN"/>
</dbReference>
<accession>A0A1N6RXN6</accession>
<dbReference type="InterPro" id="IPR036737">
    <property type="entry name" value="OmpA-like_sf"/>
</dbReference>